<gene>
    <name evidence="5" type="ORF">SAMN04488136_1622</name>
</gene>
<evidence type="ECO:0000256" key="1">
    <source>
        <dbReference type="ARBA" id="ARBA00023015"/>
    </source>
</evidence>
<dbReference type="PANTHER" id="PTHR46796:SF6">
    <property type="entry name" value="ARAC SUBFAMILY"/>
    <property type="match status" value="1"/>
</dbReference>
<sequence length="312" mass="35158">MSTVFSTESFAQKDRFSYWHDVVSKFYAPCVGITQDQDRFNATTTVNRIGSAEVSTVVSESIRYDRRPADLRAIPREDIFLSVMLEGSGFFSQNNRQVAHNKGDVLIYDSAKPYSFNYTSSYNAILLRVPRPLVQSKITRIDDLGGTILSHRSAYGHLVKSLMQDTSVIASSAELAQDDDFIVPTLDMLTTALAKATNNMPSLSNYSSHTRLLNEIKAYIRAHITDEDLSLEQVAKHKNISLRTLSRVFAESGETPRSWLQSQRLSCAYEALVNRKVSNVTEAALTFGYKDLSHFSRTFKKCYGYSPKELTR</sequence>
<keyword evidence="6" id="KW-1185">Reference proteome</keyword>
<proteinExistence type="predicted"/>
<dbReference type="InterPro" id="IPR018060">
    <property type="entry name" value="HTH_AraC"/>
</dbReference>
<dbReference type="Proteomes" id="UP000198854">
    <property type="component" value="Unassembled WGS sequence"/>
</dbReference>
<dbReference type="GO" id="GO:0003700">
    <property type="term" value="F:DNA-binding transcription factor activity"/>
    <property type="evidence" value="ECO:0007669"/>
    <property type="project" value="InterPro"/>
</dbReference>
<evidence type="ECO:0000259" key="4">
    <source>
        <dbReference type="PROSITE" id="PS01124"/>
    </source>
</evidence>
<keyword evidence="3" id="KW-0804">Transcription</keyword>
<dbReference type="AlphaFoldDB" id="A0A1G8HSI0"/>
<dbReference type="SMART" id="SM00342">
    <property type="entry name" value="HTH_ARAC"/>
    <property type="match status" value="1"/>
</dbReference>
<evidence type="ECO:0000313" key="6">
    <source>
        <dbReference type="Proteomes" id="UP000198854"/>
    </source>
</evidence>
<dbReference type="PRINTS" id="PR00032">
    <property type="entry name" value="HTHARAC"/>
</dbReference>
<protein>
    <submittedName>
        <fullName evidence="5">AraC-type DNA-binding protein</fullName>
    </submittedName>
</protein>
<dbReference type="STRING" id="861298.SAMN04488136_1622"/>
<dbReference type="SUPFAM" id="SSF46689">
    <property type="entry name" value="Homeodomain-like"/>
    <property type="match status" value="1"/>
</dbReference>
<dbReference type="EMBL" id="FNDD01000062">
    <property type="protein sequence ID" value="SDI09615.1"/>
    <property type="molecule type" value="Genomic_DNA"/>
</dbReference>
<dbReference type="OrthoDB" id="5582699at2"/>
<dbReference type="RefSeq" id="WP_093279538.1">
    <property type="nucleotide sequence ID" value="NZ_FNDD01000062.1"/>
</dbReference>
<name>A0A1G8HSI0_9VIBR</name>
<dbReference type="InterPro" id="IPR035418">
    <property type="entry name" value="AraC-bd_2"/>
</dbReference>
<evidence type="ECO:0000256" key="3">
    <source>
        <dbReference type="ARBA" id="ARBA00023163"/>
    </source>
</evidence>
<dbReference type="InterPro" id="IPR020449">
    <property type="entry name" value="Tscrpt_reg_AraC-type_HTH"/>
</dbReference>
<evidence type="ECO:0000256" key="2">
    <source>
        <dbReference type="ARBA" id="ARBA00023125"/>
    </source>
</evidence>
<dbReference type="Pfam" id="PF12833">
    <property type="entry name" value="HTH_18"/>
    <property type="match status" value="1"/>
</dbReference>
<dbReference type="GO" id="GO:0043565">
    <property type="term" value="F:sequence-specific DNA binding"/>
    <property type="evidence" value="ECO:0007669"/>
    <property type="project" value="InterPro"/>
</dbReference>
<keyword evidence="2 5" id="KW-0238">DNA-binding</keyword>
<keyword evidence="1" id="KW-0805">Transcription regulation</keyword>
<feature type="domain" description="HTH araC/xylS-type" evidence="4">
    <location>
        <begin position="214"/>
        <end position="312"/>
    </location>
</feature>
<dbReference type="Pfam" id="PF14525">
    <property type="entry name" value="AraC_binding_2"/>
    <property type="match status" value="1"/>
</dbReference>
<reference evidence="5 6" key="1">
    <citation type="submission" date="2016-10" db="EMBL/GenBank/DDBJ databases">
        <authorList>
            <person name="de Groot N.N."/>
        </authorList>
    </citation>
    <scope>NUCLEOTIDE SEQUENCE [LARGE SCALE GENOMIC DNA]</scope>
    <source>
        <strain evidence="5 6">CGMCC 1.10228</strain>
    </source>
</reference>
<accession>A0A1G8HSI0</accession>
<organism evidence="5 6">
    <name type="scientific">Vibrio xiamenensis</name>
    <dbReference type="NCBI Taxonomy" id="861298"/>
    <lineage>
        <taxon>Bacteria</taxon>
        <taxon>Pseudomonadati</taxon>
        <taxon>Pseudomonadota</taxon>
        <taxon>Gammaproteobacteria</taxon>
        <taxon>Vibrionales</taxon>
        <taxon>Vibrionaceae</taxon>
        <taxon>Vibrio</taxon>
    </lineage>
</organism>
<dbReference type="InterPro" id="IPR050204">
    <property type="entry name" value="AraC_XylS_family_regulators"/>
</dbReference>
<dbReference type="PROSITE" id="PS01124">
    <property type="entry name" value="HTH_ARAC_FAMILY_2"/>
    <property type="match status" value="1"/>
</dbReference>
<dbReference type="InterPro" id="IPR009057">
    <property type="entry name" value="Homeodomain-like_sf"/>
</dbReference>
<dbReference type="Gene3D" id="1.10.10.60">
    <property type="entry name" value="Homeodomain-like"/>
    <property type="match status" value="1"/>
</dbReference>
<dbReference type="PANTHER" id="PTHR46796">
    <property type="entry name" value="HTH-TYPE TRANSCRIPTIONAL ACTIVATOR RHAS-RELATED"/>
    <property type="match status" value="1"/>
</dbReference>
<evidence type="ECO:0000313" key="5">
    <source>
        <dbReference type="EMBL" id="SDI09615.1"/>
    </source>
</evidence>